<reference evidence="2" key="1">
    <citation type="journal article" date="2023" name="Front. Plant Sci.">
        <title>Chromosomal-level genome assembly of Melastoma candidum provides insights into trichome evolution.</title>
        <authorList>
            <person name="Zhong Y."/>
            <person name="Wu W."/>
            <person name="Sun C."/>
            <person name="Zou P."/>
            <person name="Liu Y."/>
            <person name="Dai S."/>
            <person name="Zhou R."/>
        </authorList>
    </citation>
    <scope>NUCLEOTIDE SEQUENCE [LARGE SCALE GENOMIC DNA]</scope>
</reference>
<dbReference type="EMBL" id="CM042886">
    <property type="protein sequence ID" value="KAI4342354.1"/>
    <property type="molecule type" value="Genomic_DNA"/>
</dbReference>
<name>A0ACB9P3Q0_9MYRT</name>
<organism evidence="1 2">
    <name type="scientific">Melastoma candidum</name>
    <dbReference type="NCBI Taxonomy" id="119954"/>
    <lineage>
        <taxon>Eukaryota</taxon>
        <taxon>Viridiplantae</taxon>
        <taxon>Streptophyta</taxon>
        <taxon>Embryophyta</taxon>
        <taxon>Tracheophyta</taxon>
        <taxon>Spermatophyta</taxon>
        <taxon>Magnoliopsida</taxon>
        <taxon>eudicotyledons</taxon>
        <taxon>Gunneridae</taxon>
        <taxon>Pentapetalae</taxon>
        <taxon>rosids</taxon>
        <taxon>malvids</taxon>
        <taxon>Myrtales</taxon>
        <taxon>Melastomataceae</taxon>
        <taxon>Melastomatoideae</taxon>
        <taxon>Melastomateae</taxon>
        <taxon>Melastoma</taxon>
    </lineage>
</organism>
<gene>
    <name evidence="1" type="ORF">MLD38_026991</name>
</gene>
<sequence>MGCPVPATRHFRNWSSWVEPGMSPILQVPSDPGHEFLQDQEREGDFPTHPWETKRKKKLTVDDSYHYDQVEVAVKNPALELAEEFRANLPVDNPSFLKTMVRSNVVTGFWLHLPMPFCKMYMPRHNTTVSLVDEKGEEYRVSYIVDKTALSAGWKKFSSAWELLEGDVAVFQLVKPSVFKVYIIKADHSKQDGRSFVAANTKQINYVVEEILPGNGVVTKKKAEDVLPETTQDYSNVDSGLVAPQLAANTSGLDAIERNGLPECNHEFEEAANHVDEFSVLVSGVSINKELSRYHRAIYHELCCSQDMILHDNLLRNISRKLAAEMISETVNIAEAIGSCSASTPREEYEVWDRTLQGFELLGMKVAFLRARLEKLTHVNSELKKYRDAVARQDSVKKEVEIVRGRVRKLRKLTRRLDNKIEELRDDAEKHEKAFREAATAPW</sequence>
<dbReference type="Proteomes" id="UP001057402">
    <property type="component" value="Chromosome 7"/>
</dbReference>
<proteinExistence type="predicted"/>
<protein>
    <submittedName>
        <fullName evidence="1">Uncharacterized protein</fullName>
    </submittedName>
</protein>
<comment type="caution">
    <text evidence="1">The sequence shown here is derived from an EMBL/GenBank/DDBJ whole genome shotgun (WGS) entry which is preliminary data.</text>
</comment>
<evidence type="ECO:0000313" key="1">
    <source>
        <dbReference type="EMBL" id="KAI4342354.1"/>
    </source>
</evidence>
<accession>A0ACB9P3Q0</accession>
<evidence type="ECO:0000313" key="2">
    <source>
        <dbReference type="Proteomes" id="UP001057402"/>
    </source>
</evidence>
<keyword evidence="2" id="KW-1185">Reference proteome</keyword>